<evidence type="ECO:0000313" key="2">
    <source>
        <dbReference type="Proteomes" id="UP001501729"/>
    </source>
</evidence>
<dbReference type="Proteomes" id="UP001501729">
    <property type="component" value="Unassembled WGS sequence"/>
</dbReference>
<accession>A0AAV3UBX2</accession>
<dbReference type="GeneID" id="68615192"/>
<proteinExistence type="predicted"/>
<sequence>MNLVAALSAESSLLCVVGAGGKKSTLYALAKRVNRAVVTATVRIPIFDEHVADVLVSDTPQKALESVEEWPVGLVPERERPDRYRGYDPKTAASLKGRDATSILVKADGARTRLLKAPIEREPQLPTNADVVVPIASAHAVGKPLTERFVHRPERVADVTNRQMGEKIRASDVATVLADEHGGMKDVPDSATTIPVVNMVDDEKLRQVGNEIAEQVLSKADVPRVVLTQMPAQNPVIAVVE</sequence>
<dbReference type="Pfam" id="PF19842">
    <property type="entry name" value="YqeC"/>
    <property type="match status" value="1"/>
</dbReference>
<comment type="caution">
    <text evidence="1">The sequence shown here is derived from an EMBL/GenBank/DDBJ whole genome shotgun (WGS) entry which is preliminary data.</text>
</comment>
<keyword evidence="2" id="KW-1185">Reference proteome</keyword>
<dbReference type="AlphaFoldDB" id="A0AAV3UBX2"/>
<gene>
    <name evidence="1" type="primary">yqeC</name>
    <name evidence="1" type="ORF">GCM10025751_05040</name>
</gene>
<organism evidence="1 2">
    <name type="scientific">Haladaptatus pallidirubidus</name>
    <dbReference type="NCBI Taxonomy" id="1008152"/>
    <lineage>
        <taxon>Archaea</taxon>
        <taxon>Methanobacteriati</taxon>
        <taxon>Methanobacteriota</taxon>
        <taxon>Stenosarchaea group</taxon>
        <taxon>Halobacteria</taxon>
        <taxon>Halobacteriales</taxon>
        <taxon>Haladaptataceae</taxon>
        <taxon>Haladaptatus</taxon>
    </lineage>
</organism>
<protein>
    <submittedName>
        <fullName evidence="1">Selenium cofactor biosynthesis protein YqeC</fullName>
    </submittedName>
</protein>
<dbReference type="RefSeq" id="WP_227775304.1">
    <property type="nucleotide sequence ID" value="NZ_BAABKX010000001.1"/>
</dbReference>
<dbReference type="InterPro" id="IPR017587">
    <property type="entry name" value="YqeC"/>
</dbReference>
<dbReference type="EMBL" id="BAABKX010000001">
    <property type="protein sequence ID" value="GAA5042089.1"/>
    <property type="molecule type" value="Genomic_DNA"/>
</dbReference>
<dbReference type="NCBIfam" id="TIGR03172">
    <property type="entry name" value="selenium cofactor biosynthesis protein YqeC"/>
    <property type="match status" value="1"/>
</dbReference>
<name>A0AAV3UBX2_9EURY</name>
<evidence type="ECO:0000313" key="1">
    <source>
        <dbReference type="EMBL" id="GAA5042089.1"/>
    </source>
</evidence>
<reference evidence="1 2" key="1">
    <citation type="journal article" date="2019" name="Int. J. Syst. Evol. Microbiol.">
        <title>The Global Catalogue of Microorganisms (GCM) 10K type strain sequencing project: providing services to taxonomists for standard genome sequencing and annotation.</title>
        <authorList>
            <consortium name="The Broad Institute Genomics Platform"/>
            <consortium name="The Broad Institute Genome Sequencing Center for Infectious Disease"/>
            <person name="Wu L."/>
            <person name="Ma J."/>
        </authorList>
    </citation>
    <scope>NUCLEOTIDE SEQUENCE [LARGE SCALE GENOMIC DNA]</scope>
    <source>
        <strain evidence="1 2">JCM 17504</strain>
    </source>
</reference>